<keyword evidence="4" id="KW-0411">Iron-sulfur</keyword>
<evidence type="ECO:0000256" key="2">
    <source>
        <dbReference type="ARBA" id="ARBA00022723"/>
    </source>
</evidence>
<dbReference type="Gene3D" id="3.20.20.70">
    <property type="entry name" value="Aldolase class I"/>
    <property type="match status" value="1"/>
</dbReference>
<dbReference type="PANTHER" id="PTHR43524:SF1">
    <property type="entry name" value="RADICAL SAM SUPERFAMILY PROTEIN"/>
    <property type="match status" value="1"/>
</dbReference>
<evidence type="ECO:0000256" key="1">
    <source>
        <dbReference type="ARBA" id="ARBA00022691"/>
    </source>
</evidence>
<reference evidence="6" key="1">
    <citation type="submission" date="2019-04" db="EMBL/GenBank/DDBJ databases">
        <title>Evolution of Biomass-Degrading Anaerobic Consortia Revealed by Metagenomics.</title>
        <authorList>
            <person name="Peng X."/>
        </authorList>
    </citation>
    <scope>NUCLEOTIDE SEQUENCE</scope>
    <source>
        <strain evidence="6">SIG18</strain>
    </source>
</reference>
<proteinExistence type="predicted"/>
<accession>A0A8T3VDI6</accession>
<gene>
    <name evidence="6" type="ORF">E7Z79_06145</name>
</gene>
<dbReference type="EMBL" id="SUTK01000024">
    <property type="protein sequence ID" value="MBE6502007.1"/>
    <property type="molecule type" value="Genomic_DNA"/>
</dbReference>
<dbReference type="SFLD" id="SFLDG01067">
    <property type="entry name" value="SPASM/twitch_domain_containing"/>
    <property type="match status" value="1"/>
</dbReference>
<protein>
    <submittedName>
        <fullName evidence="6">Radical SAM protein</fullName>
    </submittedName>
</protein>
<keyword evidence="1" id="KW-0949">S-adenosyl-L-methionine</keyword>
<dbReference type="SFLD" id="SFLDS00029">
    <property type="entry name" value="Radical_SAM"/>
    <property type="match status" value="1"/>
</dbReference>
<sequence length="368" mass="41086">MTGSNFDIQEYLSEGVESILKDAMRATLKNPKESIYLLKFSKHARKATKIRQRYEQNGKNIPAFLIASITSSCNLHCTGCYSRANDACSDDEPVNQLSGEQWDDIFRQAKEIGISFIVLAGGEPLIREDVIKNASKYPEILFPIFTNGTLLGEDYMKLFDDNRNLAPILSIEGGEEVTDSRRGAGVYGQLIESMKVMKSKNIIFGASLTFTKENISSLISNDFINKLHDLGCKVVFFIEYVPMNTETIELAPGDSERDLLFGEIDRLRNDYRDMLFMSFPGDEKLSDGCLAAGRGFFHINSHGGAEPCPASPYSDTNLCETSLVEALDSNLFKSLRDGGILMDDHEGGCVLFEHREDVEKILHKNVKI</sequence>
<evidence type="ECO:0000313" key="7">
    <source>
        <dbReference type="Proteomes" id="UP000783037"/>
    </source>
</evidence>
<dbReference type="AlphaFoldDB" id="A0A8T3VDI6"/>
<name>A0A8T3VDI6_9EURY</name>
<evidence type="ECO:0000256" key="4">
    <source>
        <dbReference type="ARBA" id="ARBA00023014"/>
    </source>
</evidence>
<dbReference type="SUPFAM" id="SSF102114">
    <property type="entry name" value="Radical SAM enzymes"/>
    <property type="match status" value="1"/>
</dbReference>
<dbReference type="GO" id="GO:0051536">
    <property type="term" value="F:iron-sulfur cluster binding"/>
    <property type="evidence" value="ECO:0007669"/>
    <property type="project" value="UniProtKB-KW"/>
</dbReference>
<dbReference type="PANTHER" id="PTHR43524">
    <property type="entry name" value="RADICAL SAM SUPERFAMILY PROTEIN"/>
    <property type="match status" value="1"/>
</dbReference>
<organism evidence="6 7">
    <name type="scientific">Methanobrevibacter thaueri</name>
    <dbReference type="NCBI Taxonomy" id="190975"/>
    <lineage>
        <taxon>Archaea</taxon>
        <taxon>Methanobacteriati</taxon>
        <taxon>Methanobacteriota</taxon>
        <taxon>Methanomada group</taxon>
        <taxon>Methanobacteria</taxon>
        <taxon>Methanobacteriales</taxon>
        <taxon>Methanobacteriaceae</taxon>
        <taxon>Methanobrevibacter</taxon>
    </lineage>
</organism>
<dbReference type="PROSITE" id="PS51918">
    <property type="entry name" value="RADICAL_SAM"/>
    <property type="match status" value="1"/>
</dbReference>
<dbReference type="InterPro" id="IPR013785">
    <property type="entry name" value="Aldolase_TIM"/>
</dbReference>
<evidence type="ECO:0000256" key="3">
    <source>
        <dbReference type="ARBA" id="ARBA00023004"/>
    </source>
</evidence>
<dbReference type="InterPro" id="IPR058240">
    <property type="entry name" value="rSAM_sf"/>
</dbReference>
<dbReference type="GO" id="GO:0046872">
    <property type="term" value="F:metal ion binding"/>
    <property type="evidence" value="ECO:0007669"/>
    <property type="project" value="UniProtKB-KW"/>
</dbReference>
<keyword evidence="3" id="KW-0408">Iron</keyword>
<feature type="domain" description="Radical SAM core" evidence="5">
    <location>
        <begin position="57"/>
        <end position="280"/>
    </location>
</feature>
<evidence type="ECO:0000259" key="5">
    <source>
        <dbReference type="PROSITE" id="PS51918"/>
    </source>
</evidence>
<dbReference type="GO" id="GO:0003824">
    <property type="term" value="F:catalytic activity"/>
    <property type="evidence" value="ECO:0007669"/>
    <property type="project" value="InterPro"/>
</dbReference>
<keyword evidence="2" id="KW-0479">Metal-binding</keyword>
<dbReference type="InterPro" id="IPR007197">
    <property type="entry name" value="rSAM"/>
</dbReference>
<evidence type="ECO:0000313" key="6">
    <source>
        <dbReference type="EMBL" id="MBE6502007.1"/>
    </source>
</evidence>
<dbReference type="Proteomes" id="UP000783037">
    <property type="component" value="Unassembled WGS sequence"/>
</dbReference>
<dbReference type="RefSeq" id="WP_303739099.1">
    <property type="nucleotide sequence ID" value="NZ_SUTK01000024.1"/>
</dbReference>
<dbReference type="CDD" id="cd01335">
    <property type="entry name" value="Radical_SAM"/>
    <property type="match status" value="1"/>
</dbReference>
<comment type="caution">
    <text evidence="6">The sequence shown here is derived from an EMBL/GenBank/DDBJ whole genome shotgun (WGS) entry which is preliminary data.</text>
</comment>
<dbReference type="Pfam" id="PF04055">
    <property type="entry name" value="Radical_SAM"/>
    <property type="match status" value="1"/>
</dbReference>